<name>A0ABN9PR61_9DINO</name>
<gene>
    <name evidence="1" type="ORF">PCOR1329_LOCUS4314</name>
</gene>
<dbReference type="Proteomes" id="UP001189429">
    <property type="component" value="Unassembled WGS sequence"/>
</dbReference>
<accession>A0ABN9PR61</accession>
<evidence type="ECO:0000313" key="1">
    <source>
        <dbReference type="EMBL" id="CAK0794251.1"/>
    </source>
</evidence>
<dbReference type="InterPro" id="IPR032675">
    <property type="entry name" value="LRR_dom_sf"/>
</dbReference>
<comment type="caution">
    <text evidence="1">The sequence shown here is derived from an EMBL/GenBank/DDBJ whole genome shotgun (WGS) entry which is preliminary data.</text>
</comment>
<reference evidence="1" key="1">
    <citation type="submission" date="2023-10" db="EMBL/GenBank/DDBJ databases">
        <authorList>
            <person name="Chen Y."/>
            <person name="Shah S."/>
            <person name="Dougan E. K."/>
            <person name="Thang M."/>
            <person name="Chan C."/>
        </authorList>
    </citation>
    <scope>NUCLEOTIDE SEQUENCE [LARGE SCALE GENOMIC DNA]</scope>
</reference>
<dbReference type="EMBL" id="CAUYUJ010001113">
    <property type="protein sequence ID" value="CAK0794251.1"/>
    <property type="molecule type" value="Genomic_DNA"/>
</dbReference>
<evidence type="ECO:0000313" key="2">
    <source>
        <dbReference type="Proteomes" id="UP001189429"/>
    </source>
</evidence>
<dbReference type="Gene3D" id="3.80.10.10">
    <property type="entry name" value="Ribonuclease Inhibitor"/>
    <property type="match status" value="1"/>
</dbReference>
<proteinExistence type="predicted"/>
<dbReference type="SUPFAM" id="SSF52047">
    <property type="entry name" value="RNI-like"/>
    <property type="match status" value="1"/>
</dbReference>
<keyword evidence="2" id="KW-1185">Reference proteome</keyword>
<protein>
    <submittedName>
        <fullName evidence="1">Uncharacterized protein</fullName>
    </submittedName>
</protein>
<sequence length="256" mass="28436">MDFGPGDFFHGLMPYLSEVASWLGLPQEYIQKWRLSHLRGLNGFRAVNRAFHQCSKLDASRRVELQDPAIEDGHMKSLLAHFKNVRTVVGIGLFNVTITYGALAQLCSTCTGLQDLYFNELFGNVSIPKWRHVVALWSNLRCLALGGDTDTEFYKNAAVPEALARSCLFLEEFQADVEASDDYVTACSGCRRLKRLILGMSDRLLSIGPGIVLSGGNLSDAGVLVVCKSLGRCPVWKTHGLRTLHSVPTARWRIFC</sequence>
<organism evidence="1 2">
    <name type="scientific">Prorocentrum cordatum</name>
    <dbReference type="NCBI Taxonomy" id="2364126"/>
    <lineage>
        <taxon>Eukaryota</taxon>
        <taxon>Sar</taxon>
        <taxon>Alveolata</taxon>
        <taxon>Dinophyceae</taxon>
        <taxon>Prorocentrales</taxon>
        <taxon>Prorocentraceae</taxon>
        <taxon>Prorocentrum</taxon>
    </lineage>
</organism>